<dbReference type="InterPro" id="IPR036291">
    <property type="entry name" value="NAD(P)-bd_dom_sf"/>
</dbReference>
<dbReference type="InterPro" id="IPR045010">
    <property type="entry name" value="MDR_fam"/>
</dbReference>
<dbReference type="GO" id="GO:0016628">
    <property type="term" value="F:oxidoreductase activity, acting on the CH-CH group of donors, NAD or NADP as acceptor"/>
    <property type="evidence" value="ECO:0007669"/>
    <property type="project" value="InterPro"/>
</dbReference>
<evidence type="ECO:0000313" key="3">
    <source>
        <dbReference type="EMBL" id="RMB83796.1"/>
    </source>
</evidence>
<dbReference type="CDD" id="cd05288">
    <property type="entry name" value="PGDH"/>
    <property type="match status" value="1"/>
</dbReference>
<comment type="caution">
    <text evidence="3">The sequence shown here is derived from an EMBL/GenBank/DDBJ whole genome shotgun (WGS) entry which is preliminary data.</text>
</comment>
<keyword evidence="4" id="KW-1185">Reference proteome</keyword>
<accession>A0A3M0IP20</accession>
<dbReference type="AlphaFoldDB" id="A0A3M0IP20"/>
<evidence type="ECO:0000259" key="2">
    <source>
        <dbReference type="SMART" id="SM00829"/>
    </source>
</evidence>
<dbReference type="EMBL" id="PENI01000014">
    <property type="protein sequence ID" value="RMB83796.1"/>
    <property type="molecule type" value="Genomic_DNA"/>
</dbReference>
<dbReference type="Pfam" id="PF16884">
    <property type="entry name" value="ADH_N_2"/>
    <property type="match status" value="1"/>
</dbReference>
<dbReference type="FunFam" id="3.40.50.720:FF:000121">
    <property type="entry name" value="Prostaglandin reductase 2"/>
    <property type="match status" value="1"/>
</dbReference>
<reference evidence="3 4" key="1">
    <citation type="submission" date="2017-11" db="EMBL/GenBank/DDBJ databases">
        <title>Draft genome of actinobacteria isolated from guarana (Paullinia cupana (Mart.) Ducke.</title>
        <authorList>
            <person name="Siqueira K.A."/>
            <person name="Liotti R.G."/>
            <person name="Mendes T.A.O."/>
            <person name="Soares M.A."/>
        </authorList>
    </citation>
    <scope>NUCLEOTIDE SEQUENCE [LARGE SCALE GENOMIC DNA]</scope>
    <source>
        <strain evidence="3 4">193</strain>
    </source>
</reference>
<gene>
    <name evidence="3" type="ORF">CTZ28_22015</name>
</gene>
<proteinExistence type="predicted"/>
<dbReference type="Gene3D" id="3.90.180.10">
    <property type="entry name" value="Medium-chain alcohol dehydrogenases, catalytic domain"/>
    <property type="match status" value="1"/>
</dbReference>
<feature type="domain" description="Enoyl reductase (ER)" evidence="2">
    <location>
        <begin position="75"/>
        <end position="393"/>
    </location>
</feature>
<dbReference type="InterPro" id="IPR041694">
    <property type="entry name" value="ADH_N_2"/>
</dbReference>
<keyword evidence="1" id="KW-0560">Oxidoreductase</keyword>
<dbReference type="SUPFAM" id="SSF51735">
    <property type="entry name" value="NAD(P)-binding Rossmann-fold domains"/>
    <property type="match status" value="1"/>
</dbReference>
<evidence type="ECO:0000256" key="1">
    <source>
        <dbReference type="ARBA" id="ARBA00023002"/>
    </source>
</evidence>
<name>A0A3M0IP20_9ACTN</name>
<evidence type="ECO:0000313" key="4">
    <source>
        <dbReference type="Proteomes" id="UP000270471"/>
    </source>
</evidence>
<protein>
    <submittedName>
        <fullName evidence="3">NADP-dependent oxidoreductase</fullName>
    </submittedName>
</protein>
<dbReference type="PANTHER" id="PTHR43205:SF7">
    <property type="entry name" value="PROSTAGLANDIN REDUCTASE 1"/>
    <property type="match status" value="1"/>
</dbReference>
<dbReference type="SUPFAM" id="SSF50129">
    <property type="entry name" value="GroES-like"/>
    <property type="match status" value="1"/>
</dbReference>
<dbReference type="InterPro" id="IPR020843">
    <property type="entry name" value="ER"/>
</dbReference>
<organism evidence="3 4">
    <name type="scientific">Streptomyces shenzhenensis</name>
    <dbReference type="NCBI Taxonomy" id="943815"/>
    <lineage>
        <taxon>Bacteria</taxon>
        <taxon>Bacillati</taxon>
        <taxon>Actinomycetota</taxon>
        <taxon>Actinomycetes</taxon>
        <taxon>Kitasatosporales</taxon>
        <taxon>Streptomycetaceae</taxon>
        <taxon>Streptomyces</taxon>
    </lineage>
</organism>
<dbReference type="Pfam" id="PF00107">
    <property type="entry name" value="ADH_zinc_N"/>
    <property type="match status" value="1"/>
</dbReference>
<dbReference type="OrthoDB" id="9805663at2"/>
<dbReference type="InterPro" id="IPR013149">
    <property type="entry name" value="ADH-like_C"/>
</dbReference>
<dbReference type="SMART" id="SM00829">
    <property type="entry name" value="PKS_ER"/>
    <property type="match status" value="1"/>
</dbReference>
<sequence length="401" mass="41965">MPAGWSWPAPNSTSCWASRSAPACVATTRRPGAPPTDTRVTVHRPGYRERRSTVDRTIPSTQRRVTLVARPEGAPRLSDFAISAGPVPTPADGEVLVRTVYLSLDPYLRGRMGSSATHSSSTPMVPLGGVMEGGTVGEVVLSAADGFGPGDLVAGNSGWQEYAVQPATALRRLDPAQAPVSTALGILGMPGLTGWTGLVEIGRPQPGETVVVAAATGVVGSLVGQIARRRGARAVGIAGGPGKVAWLRDAGFDATVDRRAPDFTEQLAAATPDGIDVYFENVGGKVWDEVWPRLNRHARVPVCGVASAYSATGRSTGGDMSALLSHLVTRSITIRGFVFHEFAHLRPQFEAEVSAGLRAGELAHHEEVVTGLDRASAAFLGMLAGEHLGKRLVQVGPDPTL</sequence>
<dbReference type="Gene3D" id="3.40.50.720">
    <property type="entry name" value="NAD(P)-binding Rossmann-like Domain"/>
    <property type="match status" value="1"/>
</dbReference>
<dbReference type="InterPro" id="IPR011032">
    <property type="entry name" value="GroES-like_sf"/>
</dbReference>
<dbReference type="PANTHER" id="PTHR43205">
    <property type="entry name" value="PROSTAGLANDIN REDUCTASE"/>
    <property type="match status" value="1"/>
</dbReference>
<dbReference type="Proteomes" id="UP000270471">
    <property type="component" value="Unassembled WGS sequence"/>
</dbReference>